<proteinExistence type="predicted"/>
<name>X1P6F9_9ZZZZ</name>
<comment type="caution">
    <text evidence="1">The sequence shown here is derived from an EMBL/GenBank/DDBJ whole genome shotgun (WGS) entry which is preliminary data.</text>
</comment>
<protein>
    <submittedName>
        <fullName evidence="1">Uncharacterized protein</fullName>
    </submittedName>
</protein>
<reference evidence="1" key="1">
    <citation type="journal article" date="2014" name="Front. Microbiol.">
        <title>High frequency of phylogenetically diverse reductive dehalogenase-homologous genes in deep subseafloor sedimentary metagenomes.</title>
        <authorList>
            <person name="Kawai M."/>
            <person name="Futagami T."/>
            <person name="Toyoda A."/>
            <person name="Takaki Y."/>
            <person name="Nishi S."/>
            <person name="Hori S."/>
            <person name="Arai W."/>
            <person name="Tsubouchi T."/>
            <person name="Morono Y."/>
            <person name="Uchiyama I."/>
            <person name="Ito T."/>
            <person name="Fujiyama A."/>
            <person name="Inagaki F."/>
            <person name="Takami H."/>
        </authorList>
    </citation>
    <scope>NUCLEOTIDE SEQUENCE</scope>
    <source>
        <strain evidence="1">Expedition CK06-06</strain>
    </source>
</reference>
<evidence type="ECO:0000313" key="1">
    <source>
        <dbReference type="EMBL" id="GAI51907.1"/>
    </source>
</evidence>
<feature type="non-terminal residue" evidence="1">
    <location>
        <position position="239"/>
    </location>
</feature>
<dbReference type="EMBL" id="BARV01034921">
    <property type="protein sequence ID" value="GAI51907.1"/>
    <property type="molecule type" value="Genomic_DNA"/>
</dbReference>
<feature type="non-terminal residue" evidence="1">
    <location>
        <position position="1"/>
    </location>
</feature>
<accession>X1P6F9</accession>
<gene>
    <name evidence="1" type="ORF">S06H3_54570</name>
</gene>
<dbReference type="AlphaFoldDB" id="X1P6F9"/>
<organism evidence="1">
    <name type="scientific">marine sediment metagenome</name>
    <dbReference type="NCBI Taxonomy" id="412755"/>
    <lineage>
        <taxon>unclassified sequences</taxon>
        <taxon>metagenomes</taxon>
        <taxon>ecological metagenomes</taxon>
    </lineage>
</organism>
<sequence>KAAATLSTPAKIAVRTALAPVVGAEKALAVATGAPLKVAKLVRVKLFKPKFPEIPEPTEYLKALRVHHPERFKAKSDLDAIFIDINQYNLVSREIAENVPPPLMANLTKQGRSIDLFGFREIEAGLYDMTVRVPYIVPKVRGASMAINDIMQNPAAYRWVGKEGQQALRFVKAYQSLEKELLRFENKYGILIKERYYPVGQYHIGRNVVAELDNQGRVLVERQLRRGRLGTKLSAERER</sequence>